<keyword evidence="2" id="KW-0808">Transferase</keyword>
<dbReference type="GO" id="GO:0008168">
    <property type="term" value="F:methyltransferase activity"/>
    <property type="evidence" value="ECO:0007669"/>
    <property type="project" value="UniProtKB-KW"/>
</dbReference>
<keyword evidence="3" id="KW-1185">Reference proteome</keyword>
<protein>
    <submittedName>
        <fullName evidence="2">Class I SAM-dependent methyltransferase</fullName>
    </submittedName>
</protein>
<dbReference type="Gene3D" id="3.40.50.150">
    <property type="entry name" value="Vaccinia Virus protein VP39"/>
    <property type="match status" value="1"/>
</dbReference>
<organism evidence="2 3">
    <name type="scientific">Phaeovulum veldkampii DSM 11550</name>
    <dbReference type="NCBI Taxonomy" id="1185920"/>
    <lineage>
        <taxon>Bacteria</taxon>
        <taxon>Pseudomonadati</taxon>
        <taxon>Pseudomonadota</taxon>
        <taxon>Alphaproteobacteria</taxon>
        <taxon>Rhodobacterales</taxon>
        <taxon>Paracoccaceae</taxon>
        <taxon>Phaeovulum</taxon>
    </lineage>
</organism>
<keyword evidence="2" id="KW-0489">Methyltransferase</keyword>
<evidence type="ECO:0000259" key="1">
    <source>
        <dbReference type="Pfam" id="PF13649"/>
    </source>
</evidence>
<dbReference type="InterPro" id="IPR029063">
    <property type="entry name" value="SAM-dependent_MTases_sf"/>
</dbReference>
<dbReference type="OrthoDB" id="9808480at2"/>
<proteinExistence type="predicted"/>
<dbReference type="PANTHER" id="PTHR43464">
    <property type="entry name" value="METHYLTRANSFERASE"/>
    <property type="match status" value="1"/>
</dbReference>
<evidence type="ECO:0000313" key="3">
    <source>
        <dbReference type="Proteomes" id="UP000241899"/>
    </source>
</evidence>
<name>A0A2T4JMX0_9RHOB</name>
<feature type="domain" description="Methyltransferase" evidence="1">
    <location>
        <begin position="39"/>
        <end position="129"/>
    </location>
</feature>
<dbReference type="AlphaFoldDB" id="A0A2T4JMX0"/>
<dbReference type="Pfam" id="PF13649">
    <property type="entry name" value="Methyltransf_25"/>
    <property type="match status" value="1"/>
</dbReference>
<dbReference type="Proteomes" id="UP000241899">
    <property type="component" value="Unassembled WGS sequence"/>
</dbReference>
<dbReference type="RefSeq" id="WP_107323371.1">
    <property type="nucleotide sequence ID" value="NZ_NHSP01000027.1"/>
</dbReference>
<dbReference type="PANTHER" id="PTHR43464:SF78">
    <property type="entry name" value="SLR1117 PROTEIN"/>
    <property type="match status" value="1"/>
</dbReference>
<dbReference type="EMBL" id="PZKF01000001">
    <property type="protein sequence ID" value="PTE19240.1"/>
    <property type="molecule type" value="Genomic_DNA"/>
</dbReference>
<evidence type="ECO:0000313" key="2">
    <source>
        <dbReference type="EMBL" id="PTE19240.1"/>
    </source>
</evidence>
<dbReference type="SUPFAM" id="SSF53335">
    <property type="entry name" value="S-adenosyl-L-methionine-dependent methyltransferases"/>
    <property type="match status" value="1"/>
</dbReference>
<accession>A0A2T4JMX0</accession>
<comment type="caution">
    <text evidence="2">The sequence shown here is derived from an EMBL/GenBank/DDBJ whole genome shotgun (WGS) entry which is preliminary data.</text>
</comment>
<reference evidence="2 3" key="1">
    <citation type="submission" date="2018-03" db="EMBL/GenBank/DDBJ databases">
        <title>Rhodobacter veldkampii.</title>
        <authorList>
            <person name="Meyer T.E."/>
            <person name="Miller S."/>
            <person name="Lodha T."/>
            <person name="Gandham S."/>
            <person name="Chintalapati S."/>
            <person name="Chintalapati V.R."/>
        </authorList>
    </citation>
    <scope>NUCLEOTIDE SEQUENCE [LARGE SCALE GENOMIC DNA]</scope>
    <source>
        <strain evidence="2 3">DSM 11550</strain>
    </source>
</reference>
<dbReference type="GO" id="GO:0032259">
    <property type="term" value="P:methylation"/>
    <property type="evidence" value="ECO:0007669"/>
    <property type="project" value="UniProtKB-KW"/>
</dbReference>
<gene>
    <name evidence="2" type="ORF">C5F46_00335</name>
</gene>
<dbReference type="InterPro" id="IPR041698">
    <property type="entry name" value="Methyltransf_25"/>
</dbReference>
<sequence length="236" mass="24987">MSEAAFFLLHSGLEREGPGDRESLDWAMGVAGIGPDAAVLDAGCGPGADVAGLLAHLPQGRVVAVDLHAPYVAALRARWADDPRVQVHQADMANPPGGPFDLIWSAGAIYHLGVEAGLRRWRAHLAPGGRVAFSQLCWAVARPSPAARAFWAANYPEMTDRAGVLAQVAAAGYRVLGARFLGRAAWAAYYEPLAARLDVLRAQGDDPALAAEAEEITLWRTDGGDYGYLLILAEPA</sequence>
<dbReference type="CDD" id="cd02440">
    <property type="entry name" value="AdoMet_MTases"/>
    <property type="match status" value="1"/>
</dbReference>